<name>A0A6J8EX75_MYTCO</name>
<evidence type="ECO:0008006" key="8">
    <source>
        <dbReference type="Google" id="ProtNLM"/>
    </source>
</evidence>
<protein>
    <recommendedName>
        <fullName evidence="8">VLIG-type G domain-containing protein</fullName>
    </recommendedName>
</protein>
<comment type="similarity">
    <text evidence="1">Belongs to the TRAFAC class dynamin-like GTPase superfamily. Very large inducible GTPase (VLIG) family.</text>
</comment>
<dbReference type="PANTHER" id="PTHR14819:SF5">
    <property type="entry name" value="INTERFERON-INDUCED VERY LARGE GTPASE 1"/>
    <property type="match status" value="1"/>
</dbReference>
<dbReference type="Gene3D" id="1.10.533.10">
    <property type="entry name" value="Death Domain, Fas"/>
    <property type="match status" value="2"/>
</dbReference>
<dbReference type="GO" id="GO:0005525">
    <property type="term" value="F:GTP binding"/>
    <property type="evidence" value="ECO:0007669"/>
    <property type="project" value="InterPro"/>
</dbReference>
<dbReference type="SUPFAM" id="SSF47986">
    <property type="entry name" value="DEATH domain"/>
    <property type="match status" value="1"/>
</dbReference>
<keyword evidence="7" id="KW-1185">Reference proteome</keyword>
<dbReference type="InterPro" id="IPR052986">
    <property type="entry name" value="VLIG_GTPase"/>
</dbReference>
<dbReference type="CDD" id="cd01670">
    <property type="entry name" value="Death"/>
    <property type="match status" value="2"/>
</dbReference>
<feature type="domain" description="Death" evidence="4">
    <location>
        <begin position="29"/>
        <end position="118"/>
    </location>
</feature>
<dbReference type="Pfam" id="PF25496">
    <property type="entry name" value="URGCP"/>
    <property type="match status" value="1"/>
</dbReference>
<dbReference type="PROSITE" id="PS51717">
    <property type="entry name" value="G_VLIG"/>
    <property type="match status" value="1"/>
</dbReference>
<feature type="region of interest" description="Disordered" evidence="3">
    <location>
        <begin position="283"/>
        <end position="302"/>
    </location>
</feature>
<proteinExistence type="inferred from homology"/>
<dbReference type="InterPro" id="IPR057365">
    <property type="entry name" value="URGCP"/>
</dbReference>
<evidence type="ECO:0000259" key="5">
    <source>
        <dbReference type="PROSITE" id="PS51717"/>
    </source>
</evidence>
<reference evidence="6 7" key="1">
    <citation type="submission" date="2020-06" db="EMBL/GenBank/DDBJ databases">
        <authorList>
            <person name="Li R."/>
            <person name="Bekaert M."/>
        </authorList>
    </citation>
    <scope>NUCLEOTIDE SEQUENCE [LARGE SCALE GENOMIC DNA]</scope>
    <source>
        <strain evidence="7">wild</strain>
    </source>
</reference>
<dbReference type="GO" id="GO:0007165">
    <property type="term" value="P:signal transduction"/>
    <property type="evidence" value="ECO:0007669"/>
    <property type="project" value="InterPro"/>
</dbReference>
<dbReference type="InterPro" id="IPR011029">
    <property type="entry name" value="DEATH-like_dom_sf"/>
</dbReference>
<evidence type="ECO:0000259" key="4">
    <source>
        <dbReference type="PROSITE" id="PS50017"/>
    </source>
</evidence>
<accession>A0A6J8EX75</accession>
<dbReference type="OrthoDB" id="1597724at2759"/>
<evidence type="ECO:0000256" key="2">
    <source>
        <dbReference type="SAM" id="Coils"/>
    </source>
</evidence>
<dbReference type="InterPro" id="IPR030383">
    <property type="entry name" value="G_VLIG_dom"/>
</dbReference>
<feature type="region of interest" description="Disordered" evidence="3">
    <location>
        <begin position="336"/>
        <end position="373"/>
    </location>
</feature>
<feature type="compositionally biased region" description="Basic and acidic residues" evidence="3">
    <location>
        <begin position="336"/>
        <end position="346"/>
    </location>
</feature>
<evidence type="ECO:0000256" key="1">
    <source>
        <dbReference type="ARBA" id="ARBA00006828"/>
    </source>
</evidence>
<sequence>MTILVMLEQKIDKTVEQIERSKTQYRVLQDDYLQEVAERLLNDWWRTVLILSIPYHDIVAIEDRLKKPVEKQALEGLILWKKKRLLEKLDEKDMIDELINALKKVKREDLVFTISSDTDTASKMTLNRSMSSSDNVHDTASKMTLNRSMSSSANVHVVFTDKYLYRIASQISTDLNAIFLNLGISQAQLDAINFSHRTDINRQALEALIKWRDQTDMKTNDSESMFSTLIGALIEAKRQDLVDFVNRLRAEVSEKDSDGVNSDEIIQQMKQAPTVLYVRHADEASSGQNTKTNDEKKQPSISVKKLTSFFEKKISENENASNSSCDTKQSIKEAVKLKSRQNEPKRNSLPNKGTANQEKVSDPLCGPGASQANEERSTLLHRLGLEMYYPEKMTLAEVVGIHNIADSVSYIDIPFIFLKNIMMVNYNGRDILIEKVLDQLSKSQSKSEDWNLLDVNDDTEPKIYEKNFSLNPLDLIVSVWLCSSPELRHVLASKLFMCRLAIPLALPSEPGGLPIFNLWPLRSIILEQKVENTYFQNNALNCPGHIVTFVRLGKICISKSVLMNRLLCDKAHSSFFNKDCNLGSTQRKISEGLIEIAWHLPTENEQHITMYTNLRGDSYHLENEFNALSQISSIVILMMDITVDAHTATESDAQQICQKYIKELGTYGSKTRICKVAFNMEIRGFADIKKDIMKEINGALNNKKCVSLNKRLTSACSGKQCLFNMDEENKDFIEAKEKVNAIMQLIKNHPVNVKNNVVPLQGQSWGEFSRLLKTKERLVNLTTSVQKEMLNEEEEQVKQIQTYYEIENEMSKHRKNQIKTYKEKGKILKCFIDSFCDDCKSDKDRMLFTNYLKMDLDDRSRIVLSGVMGMNEKALEPFKRFKDADENTYDPVLKENKTTVRNLLEASFGFEHLFRECGQLYEALRAKEDFEDCDQDKRMCDKLRQMAVDLLLMGYPIELMDGDVANVPMQWIKAVMGKLKETIGNKKLLNLSVLGIQSSGKSTLLNTMFGLKFAVSAGRCTKGVYMQLVPVKRNRFDYIAVIDTEGLRAMELGHQKHDHDNKLATFIIGIADATIINIKGENTTEMKDILQIAVHAYLRLKLVNDKINLKQSCFFVHQNVPASDASLKMGPERQKLVEILDEMTKEAAQQENMTKIQYFNQVIEFNSDKNVWYCSDLWEGNPPMAPTNPGYSKNASDVKDAVIAKLATSRDTYLTITDTMIRIEDLWVGILRDDFVYGFKNSLELKAYSTMDKRYQEIASDMANFFYEFSIQKAKTVIGCSTAEEDLDYQVEQVKKELQKEADEKLTICIENYEEFIKENDLKDVMVQWSSTRKTQLELNKDSHLTETEKEIADLKREQKETIIQSKEKIKNENDINERARQVAIELQGKQADDETINKKFEDIWSTFFQSFSSSFKELEDTSFVETKIQQFVKQKKRPVLGFIKKLKKGYNYERMTCLVASMNAGIFKIGEHIDVLTPVDLLSDCGKYQESAVDITNTIFQRIDNELYRITSEDRRFNRHSLRCRLENYKETALELFRGIVAKETEDIIAANFFQKVLVEKVTQHVLDLIPLDVHKCMLKKYSNRKFCVMKEVMKDLARKKDFNNCFHYIMDPISFVEKWLTENMLATIFNKKQSGVSEYEKFANRYIKKIFDETKNKTQMTTQQCKDFFQLSINEWIKRFCTNLSSSKILPVSEDLFVHVTKREKTDIFNFETTVMNKFNQMENLIRDKFRETTSQNVKWRKNPIPGVMSALWGCKAKCPLCFEPCKNTNPNHLNEKIRHQCLQHRVQGLNGRYWVISQKLILNFCNTGIQENIMKFQHYQVFHPEWYIEPTMNTSKYWIWLLCHFKQEFETRHGKKFVDIPPSWKRITEDEALDSLEETDDGYFPSSFGNHRKGEYISNAELFCRPQPIWI</sequence>
<feature type="domain" description="Death" evidence="4">
    <location>
        <begin position="182"/>
        <end position="249"/>
    </location>
</feature>
<evidence type="ECO:0000313" key="7">
    <source>
        <dbReference type="Proteomes" id="UP000507470"/>
    </source>
</evidence>
<feature type="coiled-coil region" evidence="2">
    <location>
        <begin position="4"/>
        <end position="31"/>
    </location>
</feature>
<evidence type="ECO:0000256" key="3">
    <source>
        <dbReference type="SAM" id="MobiDB-lite"/>
    </source>
</evidence>
<dbReference type="PROSITE" id="PS50017">
    <property type="entry name" value="DEATH_DOMAIN"/>
    <property type="match status" value="2"/>
</dbReference>
<dbReference type="Proteomes" id="UP000507470">
    <property type="component" value="Unassembled WGS sequence"/>
</dbReference>
<gene>
    <name evidence="6" type="ORF">MCOR_56260</name>
</gene>
<dbReference type="InterPro" id="IPR000488">
    <property type="entry name" value="Death_dom"/>
</dbReference>
<evidence type="ECO:0000313" key="6">
    <source>
        <dbReference type="EMBL" id="CAC5424342.1"/>
    </source>
</evidence>
<feature type="domain" description="VLIG-type G" evidence="5">
    <location>
        <begin position="985"/>
        <end position="1227"/>
    </location>
</feature>
<dbReference type="InterPro" id="IPR027417">
    <property type="entry name" value="P-loop_NTPase"/>
</dbReference>
<feature type="compositionally biased region" description="Polar residues" evidence="3">
    <location>
        <begin position="348"/>
        <end position="358"/>
    </location>
</feature>
<dbReference type="Pfam" id="PF25683">
    <property type="entry name" value="URGCP_GTPase"/>
    <property type="match status" value="1"/>
</dbReference>
<organism evidence="6 7">
    <name type="scientific">Mytilus coruscus</name>
    <name type="common">Sea mussel</name>
    <dbReference type="NCBI Taxonomy" id="42192"/>
    <lineage>
        <taxon>Eukaryota</taxon>
        <taxon>Metazoa</taxon>
        <taxon>Spiralia</taxon>
        <taxon>Lophotrochozoa</taxon>
        <taxon>Mollusca</taxon>
        <taxon>Bivalvia</taxon>
        <taxon>Autobranchia</taxon>
        <taxon>Pteriomorphia</taxon>
        <taxon>Mytilida</taxon>
        <taxon>Mytiloidea</taxon>
        <taxon>Mytilidae</taxon>
        <taxon>Mytilinae</taxon>
        <taxon>Mytilus</taxon>
    </lineage>
</organism>
<dbReference type="EMBL" id="CACVKT020010008">
    <property type="protein sequence ID" value="CAC5424342.1"/>
    <property type="molecule type" value="Genomic_DNA"/>
</dbReference>
<dbReference type="PANTHER" id="PTHR14819">
    <property type="entry name" value="GTP-BINDING"/>
    <property type="match status" value="1"/>
</dbReference>
<dbReference type="SUPFAM" id="SSF52540">
    <property type="entry name" value="P-loop containing nucleoside triphosphate hydrolases"/>
    <property type="match status" value="1"/>
</dbReference>
<keyword evidence="2" id="KW-0175">Coiled coil</keyword>
<dbReference type="Gene3D" id="3.40.50.300">
    <property type="entry name" value="P-loop containing nucleotide triphosphate hydrolases"/>
    <property type="match status" value="1"/>
</dbReference>